<comment type="similarity">
    <text evidence="2">Belongs to the bacterial solute-binding protein SsuA/TauA family.</text>
</comment>
<evidence type="ECO:0000313" key="7">
    <source>
        <dbReference type="Proteomes" id="UP000001600"/>
    </source>
</evidence>
<dbReference type="PANTHER" id="PTHR30024">
    <property type="entry name" value="ALIPHATIC SULFONATES-BINDING PROTEIN-RELATED"/>
    <property type="match status" value="1"/>
</dbReference>
<feature type="signal peptide" evidence="4">
    <location>
        <begin position="1"/>
        <end position="26"/>
    </location>
</feature>
<sequence length="325" mass="34486">MKRRDILRLIGAAVPAIALGSSRALASEDSFKLAIGQRGNWENSVCELGQNAGFFKKHGITLDLLYTEGGGQTQQAVISGSADIGIGVGTYGVMGAFAKGAPLRIIGSSMTGAHDLYWYAKADGPIKTIKEAVDKTVAYSTNGSSTNLVVLGLQKTLGIQFKPTATGSPASTFTQVMSGQIDVGWSSPPFGVADVDAGRIRIVARGSDVPQFANQSVRVMIANAASFERRTDAYGRFMKAYREALDWLYADPAALDAYGAWAGVTPALAKRVRDEFYPKKNLAPDKVNGLDELMVDAVAYRYLSAALQPDQVKKLVVADAGALAP</sequence>
<organism evidence="6 7">
    <name type="scientific">Rhizobium rhizogenes (strain K84 / ATCC BAA-868)</name>
    <name type="common">Agrobacterium radiobacter</name>
    <dbReference type="NCBI Taxonomy" id="311403"/>
    <lineage>
        <taxon>Bacteria</taxon>
        <taxon>Pseudomonadati</taxon>
        <taxon>Pseudomonadota</taxon>
        <taxon>Alphaproteobacteria</taxon>
        <taxon>Hyphomicrobiales</taxon>
        <taxon>Rhizobiaceae</taxon>
        <taxon>Rhizobium/Agrobacterium group</taxon>
        <taxon>Rhizobium</taxon>
    </lineage>
</organism>
<dbReference type="Gene3D" id="3.40.190.10">
    <property type="entry name" value="Periplasmic binding protein-like II"/>
    <property type="match status" value="2"/>
</dbReference>
<evidence type="ECO:0000313" key="6">
    <source>
        <dbReference type="EMBL" id="ACM28768.1"/>
    </source>
</evidence>
<dbReference type="GO" id="GO:0042597">
    <property type="term" value="C:periplasmic space"/>
    <property type="evidence" value="ECO:0007669"/>
    <property type="project" value="UniProtKB-SubCell"/>
</dbReference>
<accession>B9JM54</accession>
<comment type="subcellular location">
    <subcellularLocation>
        <location evidence="1">Periplasm</location>
    </subcellularLocation>
</comment>
<dbReference type="RefSeq" id="WP_007689025.1">
    <property type="nucleotide sequence ID" value="NC_011983.1"/>
</dbReference>
<dbReference type="EMBL" id="CP000629">
    <property type="protein sequence ID" value="ACM28768.1"/>
    <property type="molecule type" value="Genomic_DNA"/>
</dbReference>
<dbReference type="InterPro" id="IPR015168">
    <property type="entry name" value="SsuA/THI5"/>
</dbReference>
<evidence type="ECO:0000256" key="1">
    <source>
        <dbReference type="ARBA" id="ARBA00004418"/>
    </source>
</evidence>
<evidence type="ECO:0000256" key="2">
    <source>
        <dbReference type="ARBA" id="ARBA00010742"/>
    </source>
</evidence>
<protein>
    <submittedName>
        <fullName evidence="6">Aliphatic sulphonate ABC transporter</fullName>
    </submittedName>
</protein>
<dbReference type="Proteomes" id="UP000001600">
    <property type="component" value="Chromosome 2"/>
</dbReference>
<evidence type="ECO:0000256" key="4">
    <source>
        <dbReference type="SAM" id="SignalP"/>
    </source>
</evidence>
<feature type="chain" id="PRO_5002884833" evidence="4">
    <location>
        <begin position="27"/>
        <end position="325"/>
    </location>
</feature>
<dbReference type="AlphaFoldDB" id="B9JM54"/>
<dbReference type="STRING" id="311403.Arad_7219"/>
<reference evidence="6 7" key="1">
    <citation type="journal article" date="2009" name="J. Bacteriol.">
        <title>Genome sequences of three Agrobacterium biovars help elucidate the evolution of multichromosome genomes in bacteria.</title>
        <authorList>
            <person name="Slater S.C."/>
            <person name="Goldman B.S."/>
            <person name="Goodner B."/>
            <person name="Setubal J.C."/>
            <person name="Farrand S.K."/>
            <person name="Nester E.W."/>
            <person name="Burr T.J."/>
            <person name="Banta L."/>
            <person name="Dickerman A.W."/>
            <person name="Paulsen I."/>
            <person name="Otten L."/>
            <person name="Suen G."/>
            <person name="Welch R."/>
            <person name="Almeida N.F."/>
            <person name="Arnold F."/>
            <person name="Burton O.T."/>
            <person name="Du Z."/>
            <person name="Ewing A."/>
            <person name="Godsy E."/>
            <person name="Heisel S."/>
            <person name="Houmiel K.L."/>
            <person name="Jhaveri J."/>
            <person name="Lu J."/>
            <person name="Miller N.M."/>
            <person name="Norton S."/>
            <person name="Chen Q."/>
            <person name="Phoolcharoen W."/>
            <person name="Ohlin V."/>
            <person name="Ondrusek D."/>
            <person name="Pride N."/>
            <person name="Stricklin S.L."/>
            <person name="Sun J."/>
            <person name="Wheeler C."/>
            <person name="Wilson L."/>
            <person name="Zhu H."/>
            <person name="Wood D.W."/>
        </authorList>
    </citation>
    <scope>NUCLEOTIDE SEQUENCE [LARGE SCALE GENOMIC DNA]</scope>
    <source>
        <strain evidence="7">K84 / ATCC BAA-868</strain>
    </source>
</reference>
<evidence type="ECO:0000259" key="5">
    <source>
        <dbReference type="Pfam" id="PF09084"/>
    </source>
</evidence>
<name>B9JM54_RHIR8</name>
<dbReference type="SUPFAM" id="SSF53850">
    <property type="entry name" value="Periplasmic binding protein-like II"/>
    <property type="match status" value="1"/>
</dbReference>
<proteinExistence type="inferred from homology"/>
<dbReference type="eggNOG" id="COG0715">
    <property type="taxonomic scope" value="Bacteria"/>
</dbReference>
<dbReference type="HOGENOM" id="CLU_878896_0_0_5"/>
<gene>
    <name evidence="6" type="ordered locus">Arad_7219</name>
</gene>
<dbReference type="Pfam" id="PF09084">
    <property type="entry name" value="NMT1"/>
    <property type="match status" value="1"/>
</dbReference>
<dbReference type="PANTHER" id="PTHR30024:SF47">
    <property type="entry name" value="TAURINE-BINDING PERIPLASMIC PROTEIN"/>
    <property type="match status" value="1"/>
</dbReference>
<evidence type="ECO:0000256" key="3">
    <source>
        <dbReference type="ARBA" id="ARBA00022729"/>
    </source>
</evidence>
<keyword evidence="3 4" id="KW-0732">Signal</keyword>
<dbReference type="KEGG" id="ara:Arad_7219"/>
<feature type="domain" description="SsuA/THI5-like" evidence="5">
    <location>
        <begin position="49"/>
        <end position="253"/>
    </location>
</feature>